<protein>
    <submittedName>
        <fullName evidence="1">Uncharacterized protein</fullName>
    </submittedName>
</protein>
<gene>
    <name evidence="2" type="ORF">GGQ86_002956</name>
    <name evidence="1" type="ORF">XFLAVUS301_31800</name>
</gene>
<evidence type="ECO:0000313" key="1">
    <source>
        <dbReference type="EMBL" id="GLI23506.1"/>
    </source>
</evidence>
<keyword evidence="4" id="KW-1185">Reference proteome</keyword>
<comment type="caution">
    <text evidence="1">The sequence shown here is derived from an EMBL/GenBank/DDBJ whole genome shotgun (WGS) entry which is preliminary data.</text>
</comment>
<evidence type="ECO:0000313" key="2">
    <source>
        <dbReference type="EMBL" id="MDR6334474.1"/>
    </source>
</evidence>
<dbReference type="AlphaFoldDB" id="A0A9W6FKN1"/>
<dbReference type="GeneID" id="95763963"/>
<accession>A0A9W6FKN1</accession>
<sequence length="49" mass="5478">MRPVHVDQDAREALAVREGELAEANGRIRRSGQWYDGVREDAARGVGEK</sequence>
<proteinExistence type="predicted"/>
<dbReference type="RefSeq" id="WP_281808357.1">
    <property type="nucleotide sequence ID" value="NZ_BSDO01000004.1"/>
</dbReference>
<evidence type="ECO:0000313" key="3">
    <source>
        <dbReference type="Proteomes" id="UP001144397"/>
    </source>
</evidence>
<reference evidence="2 4" key="2">
    <citation type="submission" date="2023-07" db="EMBL/GenBank/DDBJ databases">
        <title>Genomic Encyclopedia of Type Strains, Phase IV (KMG-IV): sequencing the most valuable type-strain genomes for metagenomic binning, comparative biology and taxonomic classification.</title>
        <authorList>
            <person name="Goeker M."/>
        </authorList>
    </citation>
    <scope>NUCLEOTIDE SEQUENCE [LARGE SCALE GENOMIC DNA]</scope>
    <source>
        <strain evidence="2 4">DSM 338</strain>
    </source>
</reference>
<dbReference type="EMBL" id="BSDO01000004">
    <property type="protein sequence ID" value="GLI23506.1"/>
    <property type="molecule type" value="Genomic_DNA"/>
</dbReference>
<dbReference type="Proteomes" id="UP001245370">
    <property type="component" value="Unassembled WGS sequence"/>
</dbReference>
<organism evidence="1 3">
    <name type="scientific">Xanthobacter flavus</name>
    <dbReference type="NCBI Taxonomy" id="281"/>
    <lineage>
        <taxon>Bacteria</taxon>
        <taxon>Pseudomonadati</taxon>
        <taxon>Pseudomonadota</taxon>
        <taxon>Alphaproteobacteria</taxon>
        <taxon>Hyphomicrobiales</taxon>
        <taxon>Xanthobacteraceae</taxon>
        <taxon>Xanthobacter</taxon>
    </lineage>
</organism>
<dbReference type="EMBL" id="JAVDPY010000005">
    <property type="protein sequence ID" value="MDR6334474.1"/>
    <property type="molecule type" value="Genomic_DNA"/>
</dbReference>
<name>A0A9W6FKN1_XANFL</name>
<dbReference type="Proteomes" id="UP001144397">
    <property type="component" value="Unassembled WGS sequence"/>
</dbReference>
<evidence type="ECO:0000313" key="4">
    <source>
        <dbReference type="Proteomes" id="UP001245370"/>
    </source>
</evidence>
<reference evidence="1" key="1">
    <citation type="submission" date="2022-12" db="EMBL/GenBank/DDBJ databases">
        <title>Reference genome sequencing for broad-spectrum identification of bacterial and archaeal isolates by mass spectrometry.</title>
        <authorList>
            <person name="Sekiguchi Y."/>
            <person name="Tourlousse D.M."/>
        </authorList>
    </citation>
    <scope>NUCLEOTIDE SEQUENCE</scope>
    <source>
        <strain evidence="1">301</strain>
    </source>
</reference>